<keyword evidence="2" id="KW-1185">Reference proteome</keyword>
<name>C2KUB5_9FIRM</name>
<proteinExistence type="predicted"/>
<dbReference type="EMBL" id="ACKX01000012">
    <property type="protein sequence ID" value="EEJ52631.1"/>
    <property type="molecule type" value="Genomic_DNA"/>
</dbReference>
<dbReference type="AlphaFoldDB" id="C2KUB5"/>
<reference evidence="1 2" key="1">
    <citation type="submission" date="2009-04" db="EMBL/GenBank/DDBJ databases">
        <authorList>
            <person name="Qin X."/>
            <person name="Bachman B."/>
            <person name="Battles P."/>
            <person name="Bell A."/>
            <person name="Bess C."/>
            <person name="Bickham C."/>
            <person name="Chaboub L."/>
            <person name="Chen D."/>
            <person name="Coyle M."/>
            <person name="Deiros D.R."/>
            <person name="Dinh H."/>
            <person name="Forbes L."/>
            <person name="Fowler G."/>
            <person name="Francisco L."/>
            <person name="Fu Q."/>
            <person name="Gubbala S."/>
            <person name="Hale W."/>
            <person name="Han Y."/>
            <person name="Hemphill L."/>
            <person name="Highlander S.K."/>
            <person name="Hirani K."/>
            <person name="Hogues M."/>
            <person name="Jackson L."/>
            <person name="Jakkamsetti A."/>
            <person name="Javaid M."/>
            <person name="Jiang H."/>
            <person name="Korchina V."/>
            <person name="Kovar C."/>
            <person name="Lara F."/>
            <person name="Lee S."/>
            <person name="Mata R."/>
            <person name="Mathew T."/>
            <person name="Moen C."/>
            <person name="Morales K."/>
            <person name="Munidasa M."/>
            <person name="Nazareth L."/>
            <person name="Ngo R."/>
            <person name="Nguyen L."/>
            <person name="Okwuonu G."/>
            <person name="Ongeri F."/>
            <person name="Patil S."/>
            <person name="Petrosino J."/>
            <person name="Pham C."/>
            <person name="Pham P."/>
            <person name="Pu L.-L."/>
            <person name="Puazo M."/>
            <person name="Raj R."/>
            <person name="Reid J."/>
            <person name="Rouhana J."/>
            <person name="Saada N."/>
            <person name="Shang Y."/>
            <person name="Simmons D."/>
            <person name="Thornton R."/>
            <person name="Warren J."/>
            <person name="Weissenberger G."/>
            <person name="Zhang J."/>
            <person name="Zhang L."/>
            <person name="Zhou C."/>
            <person name="Zhu D."/>
            <person name="Muzny D."/>
            <person name="Worley K."/>
            <person name="Gibbs R."/>
        </authorList>
    </citation>
    <scope>NUCLEOTIDE SEQUENCE [LARGE SCALE GENOMIC DNA]</scope>
    <source>
        <strain evidence="1 2">F0268</strain>
    </source>
</reference>
<sequence length="55" mass="6425">MSKELPLWMSKELPLETKKKANRRKHNASSLHPFGKSIKKFHFGKIFEIPFGKSI</sequence>
<dbReference type="HOGENOM" id="CLU_3027885_0_0_9"/>
<dbReference type="InParanoid" id="C2KUB5"/>
<gene>
    <name evidence="1" type="ORF">HMPREF6123_0084</name>
</gene>
<organism evidence="1 2">
    <name type="scientific">Oribacterium sinus F0268</name>
    <dbReference type="NCBI Taxonomy" id="585501"/>
    <lineage>
        <taxon>Bacteria</taxon>
        <taxon>Bacillati</taxon>
        <taxon>Bacillota</taxon>
        <taxon>Clostridia</taxon>
        <taxon>Lachnospirales</taxon>
        <taxon>Lachnospiraceae</taxon>
        <taxon>Oribacterium</taxon>
    </lineage>
</organism>
<evidence type="ECO:0000313" key="2">
    <source>
        <dbReference type="Proteomes" id="UP000004121"/>
    </source>
</evidence>
<dbReference type="Proteomes" id="UP000004121">
    <property type="component" value="Unassembled WGS sequence"/>
</dbReference>
<evidence type="ECO:0000313" key="1">
    <source>
        <dbReference type="EMBL" id="EEJ52631.1"/>
    </source>
</evidence>
<protein>
    <submittedName>
        <fullName evidence="1">Uncharacterized protein</fullName>
    </submittedName>
</protein>
<comment type="caution">
    <text evidence="1">The sequence shown here is derived from an EMBL/GenBank/DDBJ whole genome shotgun (WGS) entry which is preliminary data.</text>
</comment>
<accession>C2KUB5</accession>
<dbReference type="STRING" id="585501.HMPREF6123_0084"/>